<accession>A0AAJ7IXJ6</accession>
<dbReference type="Gene3D" id="1.25.10.10">
    <property type="entry name" value="Leucine-rich Repeat Variant"/>
    <property type="match status" value="1"/>
</dbReference>
<proteinExistence type="predicted"/>
<dbReference type="KEGG" id="ccal:108624292"/>
<dbReference type="InterPro" id="IPR016024">
    <property type="entry name" value="ARM-type_fold"/>
</dbReference>
<dbReference type="RefSeq" id="XP_017878972.1">
    <property type="nucleotide sequence ID" value="XM_018023483.2"/>
</dbReference>
<dbReference type="Proteomes" id="UP000694925">
    <property type="component" value="Unplaced"/>
</dbReference>
<organism evidence="1 2">
    <name type="scientific">Ceratina calcarata</name>
    <dbReference type="NCBI Taxonomy" id="156304"/>
    <lineage>
        <taxon>Eukaryota</taxon>
        <taxon>Metazoa</taxon>
        <taxon>Ecdysozoa</taxon>
        <taxon>Arthropoda</taxon>
        <taxon>Hexapoda</taxon>
        <taxon>Insecta</taxon>
        <taxon>Pterygota</taxon>
        <taxon>Neoptera</taxon>
        <taxon>Endopterygota</taxon>
        <taxon>Hymenoptera</taxon>
        <taxon>Apocrita</taxon>
        <taxon>Aculeata</taxon>
        <taxon>Apoidea</taxon>
        <taxon>Anthophila</taxon>
        <taxon>Apidae</taxon>
        <taxon>Ceratina</taxon>
        <taxon>Zadontomerus</taxon>
    </lineage>
</organism>
<gene>
    <name evidence="2" type="primary">LOC108624292</name>
</gene>
<evidence type="ECO:0000313" key="1">
    <source>
        <dbReference type="Proteomes" id="UP000694925"/>
    </source>
</evidence>
<dbReference type="PANTHER" id="PTHR16356">
    <property type="entry name" value="TRANSMEMBRANE AND COILED-COIL DOMAIN-CONTAINING PROTEIN 6 TMCO6"/>
    <property type="match status" value="1"/>
</dbReference>
<dbReference type="GeneID" id="108624292"/>
<reference evidence="2" key="1">
    <citation type="submission" date="2025-08" db="UniProtKB">
        <authorList>
            <consortium name="RefSeq"/>
        </authorList>
    </citation>
    <scope>IDENTIFICATION</scope>
    <source>
        <tissue evidence="2">Whole body</tissue>
    </source>
</reference>
<dbReference type="InterPro" id="IPR011989">
    <property type="entry name" value="ARM-like"/>
</dbReference>
<evidence type="ECO:0000313" key="2">
    <source>
        <dbReference type="RefSeq" id="XP_017878972.1"/>
    </source>
</evidence>
<dbReference type="SUPFAM" id="SSF48371">
    <property type="entry name" value="ARM repeat"/>
    <property type="match status" value="1"/>
</dbReference>
<sequence>MEVEESIKNDIVENVREELRNLIHIERKENRTRTLNKSRVTLGNIVTNSSFTTEFVVEKARILKKKPLSIEEYKQLQNALIQSEENVNTFLKVDNILFALVRDFSGNDPALQLCAISCSCNIALGNAKACTSLTKSIGPYLITKLDTLNYPLLDVCIWTIGNLIAGSDKTFEILNAQGCLKYLISLMQNCDYVIIPSVTYATMHYVHVGFQNISENEMTDLAKATAKRKLSFETPYYIWLLALLSSHVSCIPYLHDLLPSIADYLYQRAVQNFTRITEITACIRVLANAAQDISGELTMFLLENPKYTQLNLETLLNALLSSQYIHIRKETLWLIGNLYNHNCISVKNISQPVISRLSSLEQAIMSVSESTMFLNAKPIN</sequence>
<dbReference type="AlphaFoldDB" id="A0AAJ7IXJ6"/>
<protein>
    <submittedName>
        <fullName evidence="2">Uncharacterized protein LOC108624292</fullName>
    </submittedName>
</protein>
<keyword evidence="1" id="KW-1185">Reference proteome</keyword>
<dbReference type="PANTHER" id="PTHR16356:SF1">
    <property type="entry name" value="TRANSMEMBRANE AND COILED-COIL DOMAIN-CONTAINING PROTEIN 6"/>
    <property type="match status" value="1"/>
</dbReference>
<name>A0AAJ7IXJ6_9HYME</name>